<reference evidence="3 4" key="1">
    <citation type="submission" date="2019-02" db="EMBL/GenBank/DDBJ databases">
        <title>Deep-cultivation of Planctomycetes and their phenomic and genomic characterization uncovers novel biology.</title>
        <authorList>
            <person name="Wiegand S."/>
            <person name="Jogler M."/>
            <person name="Boedeker C."/>
            <person name="Pinto D."/>
            <person name="Vollmers J."/>
            <person name="Rivas-Marin E."/>
            <person name="Kohn T."/>
            <person name="Peeters S.H."/>
            <person name="Heuer A."/>
            <person name="Rast P."/>
            <person name="Oberbeckmann S."/>
            <person name="Bunk B."/>
            <person name="Jeske O."/>
            <person name="Meyerdierks A."/>
            <person name="Storesund J.E."/>
            <person name="Kallscheuer N."/>
            <person name="Luecker S."/>
            <person name="Lage O.M."/>
            <person name="Pohl T."/>
            <person name="Merkel B.J."/>
            <person name="Hornburger P."/>
            <person name="Mueller R.-W."/>
            <person name="Bruemmer F."/>
            <person name="Labrenz M."/>
            <person name="Spormann A.M."/>
            <person name="Op Den Camp H."/>
            <person name="Overmann J."/>
            <person name="Amann R."/>
            <person name="Jetten M.S.M."/>
            <person name="Mascher T."/>
            <person name="Medema M.H."/>
            <person name="Devos D.P."/>
            <person name="Kaster A.-K."/>
            <person name="Ovreas L."/>
            <person name="Rohde M."/>
            <person name="Galperin M.Y."/>
            <person name="Jogler C."/>
        </authorList>
    </citation>
    <scope>NUCLEOTIDE SEQUENCE [LARGE SCALE GENOMIC DNA]</scope>
    <source>
        <strain evidence="3 4">Q31b</strain>
    </source>
</reference>
<feature type="region of interest" description="Disordered" evidence="1">
    <location>
        <begin position="1"/>
        <end position="36"/>
    </location>
</feature>
<feature type="transmembrane region" description="Helical" evidence="2">
    <location>
        <begin position="93"/>
        <end position="112"/>
    </location>
</feature>
<feature type="transmembrane region" description="Helical" evidence="2">
    <location>
        <begin position="124"/>
        <end position="141"/>
    </location>
</feature>
<feature type="transmembrane region" description="Helical" evidence="2">
    <location>
        <begin position="44"/>
        <end position="73"/>
    </location>
</feature>
<keyword evidence="4" id="KW-1185">Reference proteome</keyword>
<gene>
    <name evidence="3" type="ORF">Q31b_47760</name>
</gene>
<name>A0A5C6DJT1_9BACT</name>
<keyword evidence="2" id="KW-0812">Transmembrane</keyword>
<comment type="caution">
    <text evidence="3">The sequence shown here is derived from an EMBL/GenBank/DDBJ whole genome shotgun (WGS) entry which is preliminary data.</text>
</comment>
<protein>
    <submittedName>
        <fullName evidence="3">Uncharacterized protein</fullName>
    </submittedName>
</protein>
<dbReference type="Proteomes" id="UP000315471">
    <property type="component" value="Unassembled WGS sequence"/>
</dbReference>
<keyword evidence="2" id="KW-0472">Membrane</keyword>
<evidence type="ECO:0000256" key="1">
    <source>
        <dbReference type="SAM" id="MobiDB-lite"/>
    </source>
</evidence>
<proteinExistence type="predicted"/>
<dbReference type="EMBL" id="SJPY01000008">
    <property type="protein sequence ID" value="TWU36495.1"/>
    <property type="molecule type" value="Genomic_DNA"/>
</dbReference>
<keyword evidence="2" id="KW-1133">Transmembrane helix</keyword>
<sequence length="242" mass="25872">MGLRHKMPATTESLPDSTNNPYKSSVLSDSQPVSRSSGTEVGRILRYTAALLGGMATASLAAAIAFCLTIIVLTDPLSRLLGLGSVFDGFLLFGNPLLAAISGLLGGVAGGLTIDEPRQRSRNISLVTCSLPSLPLLFVGISEPGELLFSLVLALLLFASAGPSVLVTLSLLGFVNVSRRRPPHMNRDTLLHWIKERHSAGRSMKFSDVCLENRDMALAVKRTFGSWRNALREAEADDQPAT</sequence>
<feature type="compositionally biased region" description="Polar residues" evidence="1">
    <location>
        <begin position="10"/>
        <end position="36"/>
    </location>
</feature>
<organism evidence="3 4">
    <name type="scientific">Novipirellula aureliae</name>
    <dbReference type="NCBI Taxonomy" id="2527966"/>
    <lineage>
        <taxon>Bacteria</taxon>
        <taxon>Pseudomonadati</taxon>
        <taxon>Planctomycetota</taxon>
        <taxon>Planctomycetia</taxon>
        <taxon>Pirellulales</taxon>
        <taxon>Pirellulaceae</taxon>
        <taxon>Novipirellula</taxon>
    </lineage>
</organism>
<feature type="transmembrane region" description="Helical" evidence="2">
    <location>
        <begin position="147"/>
        <end position="177"/>
    </location>
</feature>
<accession>A0A5C6DJT1</accession>
<evidence type="ECO:0000313" key="3">
    <source>
        <dbReference type="EMBL" id="TWU36495.1"/>
    </source>
</evidence>
<dbReference type="AlphaFoldDB" id="A0A5C6DJT1"/>
<evidence type="ECO:0000256" key="2">
    <source>
        <dbReference type="SAM" id="Phobius"/>
    </source>
</evidence>
<evidence type="ECO:0000313" key="4">
    <source>
        <dbReference type="Proteomes" id="UP000315471"/>
    </source>
</evidence>